<evidence type="ECO:0000313" key="2">
    <source>
        <dbReference type="EMBL" id="CAH2313031.1"/>
    </source>
</evidence>
<protein>
    <submittedName>
        <fullName evidence="2">Uncharacterized protein</fullName>
    </submittedName>
</protein>
<evidence type="ECO:0000256" key="1">
    <source>
        <dbReference type="SAM" id="MobiDB-lite"/>
    </source>
</evidence>
<gene>
    <name evidence="2" type="ORF">PECUL_23A041695</name>
</gene>
<name>A0AAD1WIY7_PELCU</name>
<evidence type="ECO:0000313" key="3">
    <source>
        <dbReference type="Proteomes" id="UP001295444"/>
    </source>
</evidence>
<reference evidence="2" key="1">
    <citation type="submission" date="2022-03" db="EMBL/GenBank/DDBJ databases">
        <authorList>
            <person name="Alioto T."/>
            <person name="Alioto T."/>
            <person name="Gomez Garrido J."/>
        </authorList>
    </citation>
    <scope>NUCLEOTIDE SEQUENCE</scope>
</reference>
<feature type="region of interest" description="Disordered" evidence="1">
    <location>
        <begin position="1"/>
        <end position="38"/>
    </location>
</feature>
<proteinExistence type="predicted"/>
<sequence>MDSPDALAEAGPTCSLAVDAGRRTQPVIQPRSPAEADLSPPFGLLGVITVHHGNPTNLSLHMQALLERRGQKNAATPNTSKMAAVLTAKSRANTLPHTSE</sequence>
<dbReference type="EMBL" id="OW240919">
    <property type="protein sequence ID" value="CAH2313031.1"/>
    <property type="molecule type" value="Genomic_DNA"/>
</dbReference>
<keyword evidence="3" id="KW-1185">Reference proteome</keyword>
<accession>A0AAD1WIY7</accession>
<dbReference type="AlphaFoldDB" id="A0AAD1WIY7"/>
<dbReference type="Proteomes" id="UP001295444">
    <property type="component" value="Chromosome 08"/>
</dbReference>
<organism evidence="2 3">
    <name type="scientific">Pelobates cultripes</name>
    <name type="common">Western spadefoot toad</name>
    <dbReference type="NCBI Taxonomy" id="61616"/>
    <lineage>
        <taxon>Eukaryota</taxon>
        <taxon>Metazoa</taxon>
        <taxon>Chordata</taxon>
        <taxon>Craniata</taxon>
        <taxon>Vertebrata</taxon>
        <taxon>Euteleostomi</taxon>
        <taxon>Amphibia</taxon>
        <taxon>Batrachia</taxon>
        <taxon>Anura</taxon>
        <taxon>Pelobatoidea</taxon>
        <taxon>Pelobatidae</taxon>
        <taxon>Pelobates</taxon>
    </lineage>
</organism>